<evidence type="ECO:0000313" key="1">
    <source>
        <dbReference type="EMBL" id="QFI71732.1"/>
    </source>
</evidence>
<accession>A0A5P6P0A6</accession>
<proteinExistence type="predicted"/>
<dbReference type="EMBL" id="CP044543">
    <property type="protein sequence ID" value="QFI71732.1"/>
    <property type="molecule type" value="Genomic_DNA"/>
</dbReference>
<gene>
    <name evidence="1" type="ORF">F8237_04700</name>
</gene>
<organism evidence="1 2">
    <name type="scientific">Bradyrhizobium betae</name>
    <dbReference type="NCBI Taxonomy" id="244734"/>
    <lineage>
        <taxon>Bacteria</taxon>
        <taxon>Pseudomonadati</taxon>
        <taxon>Pseudomonadota</taxon>
        <taxon>Alphaproteobacteria</taxon>
        <taxon>Hyphomicrobiales</taxon>
        <taxon>Nitrobacteraceae</taxon>
        <taxon>Bradyrhizobium</taxon>
    </lineage>
</organism>
<dbReference type="Proteomes" id="UP000325641">
    <property type="component" value="Chromosome"/>
</dbReference>
<name>A0A5P6P0A6_9BRAD</name>
<sequence length="69" mass="7343">MAVAGGKAVEARLFSVARMERSAMLEGLSRISLAFHPGFCNGPWLVNPFLRRPLAGNLLLYGIGAEAVA</sequence>
<dbReference type="AlphaFoldDB" id="A0A5P6P0A6"/>
<protein>
    <submittedName>
        <fullName evidence="1">Uncharacterized protein</fullName>
    </submittedName>
</protein>
<reference evidence="2" key="1">
    <citation type="submission" date="2019-10" db="EMBL/GenBank/DDBJ databases">
        <title>Complete Genome Sequence of Bradyrhizobium betae type strain PL7HG1T.</title>
        <authorList>
            <person name="Bromfield E.S.P."/>
            <person name="Cloutier S."/>
        </authorList>
    </citation>
    <scope>NUCLEOTIDE SEQUENCE [LARGE SCALE GENOMIC DNA]</scope>
    <source>
        <strain evidence="2">PL7HG1</strain>
    </source>
</reference>
<dbReference type="KEGG" id="bbet:F8237_04700"/>
<evidence type="ECO:0000313" key="2">
    <source>
        <dbReference type="Proteomes" id="UP000325641"/>
    </source>
</evidence>
<dbReference type="RefSeq" id="WP_151642627.1">
    <property type="nucleotide sequence ID" value="NZ_CP044543.1"/>
</dbReference>